<evidence type="ECO:0000313" key="3">
    <source>
        <dbReference type="Proteomes" id="UP001243330"/>
    </source>
</evidence>
<dbReference type="EMBL" id="JAQOWY010000053">
    <property type="protein sequence ID" value="KAK1853509.1"/>
    <property type="molecule type" value="Genomic_DNA"/>
</dbReference>
<keyword evidence="3" id="KW-1185">Reference proteome</keyword>
<gene>
    <name evidence="2" type="ORF">CCHR01_03826</name>
</gene>
<dbReference type="AlphaFoldDB" id="A0AAD9AU38"/>
<feature type="compositionally biased region" description="Basic residues" evidence="1">
    <location>
        <begin position="15"/>
        <end position="24"/>
    </location>
</feature>
<dbReference type="Proteomes" id="UP001243330">
    <property type="component" value="Unassembled WGS sequence"/>
</dbReference>
<proteinExistence type="predicted"/>
<feature type="region of interest" description="Disordered" evidence="1">
    <location>
        <begin position="123"/>
        <end position="165"/>
    </location>
</feature>
<sequence>MAEFAKPRQAPRAPARAHQRRQHHSLGERDWEQALDNTGHRWALEAIGYRGRRHHNDAHLLMKLFLALPQIVNPTPELPTYIRDPYRGIREVRYENRFADHLGPGLLPPPPRAKTPFRAETVGTDDPGVEMGDSGSRQQATGIRRRNGGASDVADDSAETTATNQRGFTKRIRKIAVEKKPDPDALIWEEINASLEPMLDSLDEDHLYLFLSSGSSDFCRISLLSLGNDKRPVKQWNLIRQAAYARRGRWNWPLLRGEPRLDLVEVGLLEKTQNDALKVSSNLNV</sequence>
<organism evidence="2 3">
    <name type="scientific">Colletotrichum chrysophilum</name>
    <dbReference type="NCBI Taxonomy" id="1836956"/>
    <lineage>
        <taxon>Eukaryota</taxon>
        <taxon>Fungi</taxon>
        <taxon>Dikarya</taxon>
        <taxon>Ascomycota</taxon>
        <taxon>Pezizomycotina</taxon>
        <taxon>Sordariomycetes</taxon>
        <taxon>Hypocreomycetidae</taxon>
        <taxon>Glomerellales</taxon>
        <taxon>Glomerellaceae</taxon>
        <taxon>Colletotrichum</taxon>
        <taxon>Colletotrichum gloeosporioides species complex</taxon>
    </lineage>
</organism>
<comment type="caution">
    <text evidence="2">The sequence shown here is derived from an EMBL/GenBank/DDBJ whole genome shotgun (WGS) entry which is preliminary data.</text>
</comment>
<protein>
    <submittedName>
        <fullName evidence="2">Uncharacterized protein</fullName>
    </submittedName>
</protein>
<reference evidence="2" key="1">
    <citation type="submission" date="2023-01" db="EMBL/GenBank/DDBJ databases">
        <title>Colletotrichum chrysophilum M932 genome sequence.</title>
        <authorList>
            <person name="Baroncelli R."/>
        </authorList>
    </citation>
    <scope>NUCLEOTIDE SEQUENCE</scope>
    <source>
        <strain evidence="2">M932</strain>
    </source>
</reference>
<name>A0AAD9AU38_9PEZI</name>
<feature type="region of interest" description="Disordered" evidence="1">
    <location>
        <begin position="1"/>
        <end position="29"/>
    </location>
</feature>
<accession>A0AAD9AU38</accession>
<evidence type="ECO:0000256" key="1">
    <source>
        <dbReference type="SAM" id="MobiDB-lite"/>
    </source>
</evidence>
<evidence type="ECO:0000313" key="2">
    <source>
        <dbReference type="EMBL" id="KAK1853509.1"/>
    </source>
</evidence>